<sequence>MRLPLRHLLAALLAAIATTTAAGAASADTDCDQACQLEAAWQQQRQNALPRTAFYDAPDPLPWAPAGTLIRHAPADYTIGRATRILYHSRTSSGRDVAASGVVLVPPGTPPAGGWPVVVDAHGTSGIARDCAPSLMKDLYHGDQMTRFVEQGYAVVAPDYAGLGTTGRQEAVNKTAEANDLLYALRASRHLGLELSRGWVMWGHSQGGGATLGLAERLAHHREPGYLGAVVTSPAADLRTLIEALPDSSYLGGFVALLAQGASYSDHRIRPERLLTDEAVRRLPLTTSGCLNVVLTGYQDLTGTALVRQDFADDPAFARYLARNTTGQRPVGGPVLLLQGDADTVVPRAVTDRVASTLCGLGSAVDYRTYPGLGHDTGYGVTGIDDGAMPDILGWIQDRFAGRPAATTCEE</sequence>
<dbReference type="InterPro" id="IPR029058">
    <property type="entry name" value="AB_hydrolase_fold"/>
</dbReference>
<dbReference type="OrthoDB" id="9798122at2"/>
<comment type="caution">
    <text evidence="2">The sequence shown here is derived from an EMBL/GenBank/DDBJ whole genome shotgun (WGS) entry which is preliminary data.</text>
</comment>
<dbReference type="RefSeq" id="WP_139631039.1">
    <property type="nucleotide sequence ID" value="NZ_VDLX02000005.1"/>
</dbReference>
<dbReference type="PANTHER" id="PTHR34853:SF1">
    <property type="entry name" value="LIPASE 5"/>
    <property type="match status" value="1"/>
</dbReference>
<dbReference type="GO" id="GO:0004806">
    <property type="term" value="F:triacylglycerol lipase activity"/>
    <property type="evidence" value="ECO:0007669"/>
    <property type="project" value="InterPro"/>
</dbReference>
<evidence type="ECO:0000313" key="2">
    <source>
        <dbReference type="EMBL" id="KAB8194444.1"/>
    </source>
</evidence>
<reference evidence="2 3" key="1">
    <citation type="submission" date="2019-10" db="EMBL/GenBank/DDBJ databases">
        <title>Nonomuraea sp. nov., isolated from Phyllanthus amarus.</title>
        <authorList>
            <person name="Klykleung N."/>
            <person name="Tanasupawat S."/>
        </authorList>
    </citation>
    <scope>NUCLEOTIDE SEQUENCE [LARGE SCALE GENOMIC DNA]</scope>
    <source>
        <strain evidence="2 3">PA1-10</strain>
    </source>
</reference>
<proteinExistence type="predicted"/>
<keyword evidence="3" id="KW-1185">Reference proteome</keyword>
<dbReference type="GO" id="GO:0016042">
    <property type="term" value="P:lipid catabolic process"/>
    <property type="evidence" value="ECO:0007669"/>
    <property type="project" value="InterPro"/>
</dbReference>
<feature type="chain" id="PRO_5039708552" description="Alpha/beta fold hydrolase" evidence="1">
    <location>
        <begin position="25"/>
        <end position="411"/>
    </location>
</feature>
<dbReference type="Proteomes" id="UP000312512">
    <property type="component" value="Unassembled WGS sequence"/>
</dbReference>
<dbReference type="Gene3D" id="3.40.50.1820">
    <property type="entry name" value="alpha/beta hydrolase"/>
    <property type="match status" value="2"/>
</dbReference>
<gene>
    <name evidence="2" type="ORF">FH608_014535</name>
</gene>
<dbReference type="Pfam" id="PF03583">
    <property type="entry name" value="LIP"/>
    <property type="match status" value="1"/>
</dbReference>
<dbReference type="EMBL" id="VDLX02000005">
    <property type="protein sequence ID" value="KAB8194444.1"/>
    <property type="molecule type" value="Genomic_DNA"/>
</dbReference>
<dbReference type="PANTHER" id="PTHR34853">
    <property type="match status" value="1"/>
</dbReference>
<feature type="signal peptide" evidence="1">
    <location>
        <begin position="1"/>
        <end position="24"/>
    </location>
</feature>
<evidence type="ECO:0008006" key="4">
    <source>
        <dbReference type="Google" id="ProtNLM"/>
    </source>
</evidence>
<protein>
    <recommendedName>
        <fullName evidence="4">Alpha/beta fold hydrolase</fullName>
    </recommendedName>
</protein>
<accession>A0A5C4WJV6</accession>
<organism evidence="2 3">
    <name type="scientific">Nonomuraea phyllanthi</name>
    <dbReference type="NCBI Taxonomy" id="2219224"/>
    <lineage>
        <taxon>Bacteria</taxon>
        <taxon>Bacillati</taxon>
        <taxon>Actinomycetota</taxon>
        <taxon>Actinomycetes</taxon>
        <taxon>Streptosporangiales</taxon>
        <taxon>Streptosporangiaceae</taxon>
        <taxon>Nonomuraea</taxon>
    </lineage>
</organism>
<dbReference type="SUPFAM" id="SSF53474">
    <property type="entry name" value="alpha/beta-Hydrolases"/>
    <property type="match status" value="1"/>
</dbReference>
<dbReference type="InterPro" id="IPR005152">
    <property type="entry name" value="Lipase_secreted"/>
</dbReference>
<evidence type="ECO:0000256" key="1">
    <source>
        <dbReference type="SAM" id="SignalP"/>
    </source>
</evidence>
<keyword evidence="1" id="KW-0732">Signal</keyword>
<evidence type="ECO:0000313" key="3">
    <source>
        <dbReference type="Proteomes" id="UP000312512"/>
    </source>
</evidence>
<dbReference type="AlphaFoldDB" id="A0A5C4WJV6"/>
<name>A0A5C4WJV6_9ACTN</name>
<dbReference type="PIRSF" id="PIRSF029171">
    <property type="entry name" value="Esterase_LipA"/>
    <property type="match status" value="1"/>
</dbReference>